<accession>A0A931CHQ8</accession>
<name>A0A931CHQ8_9ACTN</name>
<reference evidence="1" key="1">
    <citation type="submission" date="2020-11" db="EMBL/GenBank/DDBJ databases">
        <title>Isolation and identification of active actinomycetes.</title>
        <authorList>
            <person name="Sun X."/>
        </authorList>
    </citation>
    <scope>NUCLEOTIDE SEQUENCE</scope>
    <source>
        <strain evidence="1">NEAU-A11</strain>
    </source>
</reference>
<dbReference type="AlphaFoldDB" id="A0A931CHQ8"/>
<comment type="caution">
    <text evidence="1">The sequence shown here is derived from an EMBL/GenBank/DDBJ whole genome shotgun (WGS) entry which is preliminary data.</text>
</comment>
<proteinExistence type="predicted"/>
<gene>
    <name evidence="1" type="ORF">I4J89_43085</name>
</gene>
<organism evidence="1 2">
    <name type="scientific">Actinoplanes aureus</name>
    <dbReference type="NCBI Taxonomy" id="2792083"/>
    <lineage>
        <taxon>Bacteria</taxon>
        <taxon>Bacillati</taxon>
        <taxon>Actinomycetota</taxon>
        <taxon>Actinomycetes</taxon>
        <taxon>Micromonosporales</taxon>
        <taxon>Micromonosporaceae</taxon>
        <taxon>Actinoplanes</taxon>
    </lineage>
</organism>
<evidence type="ECO:0000313" key="2">
    <source>
        <dbReference type="Proteomes" id="UP000598146"/>
    </source>
</evidence>
<evidence type="ECO:0000313" key="1">
    <source>
        <dbReference type="EMBL" id="MBG0568232.1"/>
    </source>
</evidence>
<protein>
    <submittedName>
        <fullName evidence="1">Uncharacterized protein</fullName>
    </submittedName>
</protein>
<dbReference type="EMBL" id="JADQTO010000035">
    <property type="protein sequence ID" value="MBG0568232.1"/>
    <property type="molecule type" value="Genomic_DNA"/>
</dbReference>
<sequence length="148" mass="15622">MSTHNYVGIHDPDQPGQVRLRYVHSDGYPHYMIPTLRKIWAGAAAGDTPRLATLLLAHDWDYLDPETTDDSTSTPPLAGEQLIPGVGMTLAATGGDGQVLPPEPVTVVALTATGDLDAHWIYLIDPGTDTLTVHTSGGDAVGTEPLAS</sequence>
<dbReference type="Proteomes" id="UP000598146">
    <property type="component" value="Unassembled WGS sequence"/>
</dbReference>
<keyword evidence="2" id="KW-1185">Reference proteome</keyword>